<keyword evidence="2" id="KW-0732">Signal</keyword>
<dbReference type="Gene3D" id="3.10.450.160">
    <property type="entry name" value="inner membrane protein cigr"/>
    <property type="match status" value="1"/>
</dbReference>
<evidence type="ECO:0000313" key="4">
    <source>
        <dbReference type="Proteomes" id="UP000622707"/>
    </source>
</evidence>
<accession>A0ABS1JVA4</accession>
<dbReference type="RefSeq" id="WP_201692873.1">
    <property type="nucleotide sequence ID" value="NZ_JAEQND010000016.1"/>
</dbReference>
<protein>
    <recommendedName>
        <fullName evidence="5">RcnB family protein</fullName>
    </recommendedName>
</protein>
<evidence type="ECO:0008006" key="5">
    <source>
        <dbReference type="Google" id="ProtNLM"/>
    </source>
</evidence>
<evidence type="ECO:0000313" key="3">
    <source>
        <dbReference type="EMBL" id="MBL0428243.1"/>
    </source>
</evidence>
<reference evidence="3 4" key="1">
    <citation type="journal article" date="2017" name="Int. J. Syst. Evol. Microbiol.">
        <title>Ramlibacter alkalitolerans sp. nov., alkali-tolerant bacterium isolated from soil of ginseng.</title>
        <authorList>
            <person name="Lee D.H."/>
            <person name="Cha C.J."/>
        </authorList>
    </citation>
    <scope>NUCLEOTIDE SEQUENCE [LARGE SCALE GENOMIC DNA]</scope>
    <source>
        <strain evidence="3 4">KACC 19305</strain>
    </source>
</reference>
<feature type="region of interest" description="Disordered" evidence="1">
    <location>
        <begin position="47"/>
        <end position="147"/>
    </location>
</feature>
<comment type="caution">
    <text evidence="3">The sequence shown here is derived from an EMBL/GenBank/DDBJ whole genome shotgun (WGS) entry which is preliminary data.</text>
</comment>
<feature type="chain" id="PRO_5046777116" description="RcnB family protein" evidence="2">
    <location>
        <begin position="29"/>
        <end position="234"/>
    </location>
</feature>
<gene>
    <name evidence="3" type="ORF">JI746_24275</name>
</gene>
<sequence length="234" mass="24187">MTPPRPHRLTFLLALLLADAGGAGLALAQSHLPDPVAPAVIGRPLDQIRPVRPARPVTAKKDTRAKSTARAPAPAAQAAARPAAIEKVTAAPAAPAPAQQALAPPGAEPDAPLQRRAKMALDDRADTRIPTDDVGKGTHFARKPLGPGAYFGDKDRASVRKYYEANPPAGTAPHWEIGQSLPAGVPIASVPKPVMAALPKLPPGHRYVQLGGDILLVAAGSKMVVDGISVRAGR</sequence>
<dbReference type="EMBL" id="JAEQND010000016">
    <property type="protein sequence ID" value="MBL0428243.1"/>
    <property type="molecule type" value="Genomic_DNA"/>
</dbReference>
<dbReference type="Proteomes" id="UP000622707">
    <property type="component" value="Unassembled WGS sequence"/>
</dbReference>
<evidence type="ECO:0000256" key="2">
    <source>
        <dbReference type="SAM" id="SignalP"/>
    </source>
</evidence>
<feature type="compositionally biased region" description="Basic and acidic residues" evidence="1">
    <location>
        <begin position="119"/>
        <end position="136"/>
    </location>
</feature>
<proteinExistence type="predicted"/>
<organism evidence="3 4">
    <name type="scientific">Ramlibacter alkalitolerans</name>
    <dbReference type="NCBI Taxonomy" id="2039631"/>
    <lineage>
        <taxon>Bacteria</taxon>
        <taxon>Pseudomonadati</taxon>
        <taxon>Pseudomonadota</taxon>
        <taxon>Betaproteobacteria</taxon>
        <taxon>Burkholderiales</taxon>
        <taxon>Comamonadaceae</taxon>
        <taxon>Ramlibacter</taxon>
    </lineage>
</organism>
<evidence type="ECO:0000256" key="1">
    <source>
        <dbReference type="SAM" id="MobiDB-lite"/>
    </source>
</evidence>
<feature type="signal peptide" evidence="2">
    <location>
        <begin position="1"/>
        <end position="28"/>
    </location>
</feature>
<keyword evidence="4" id="KW-1185">Reference proteome</keyword>
<name>A0ABS1JVA4_9BURK</name>
<feature type="compositionally biased region" description="Low complexity" evidence="1">
    <location>
        <begin position="69"/>
        <end position="109"/>
    </location>
</feature>